<protein>
    <submittedName>
        <fullName evidence="2">Uncharacterized protein</fullName>
    </submittedName>
</protein>
<organism evidence="2">
    <name type="scientific">marine sediment metagenome</name>
    <dbReference type="NCBI Taxonomy" id="412755"/>
    <lineage>
        <taxon>unclassified sequences</taxon>
        <taxon>metagenomes</taxon>
        <taxon>ecological metagenomes</taxon>
    </lineage>
</organism>
<accession>X1J9T5</accession>
<evidence type="ECO:0000256" key="1">
    <source>
        <dbReference type="SAM" id="MobiDB-lite"/>
    </source>
</evidence>
<dbReference type="EMBL" id="BARU01026761">
    <property type="protein sequence ID" value="GAH66508.1"/>
    <property type="molecule type" value="Genomic_DNA"/>
</dbReference>
<proteinExistence type="predicted"/>
<dbReference type="AlphaFoldDB" id="X1J9T5"/>
<comment type="caution">
    <text evidence="2">The sequence shown here is derived from an EMBL/GenBank/DDBJ whole genome shotgun (WGS) entry which is preliminary data.</text>
</comment>
<evidence type="ECO:0000313" key="2">
    <source>
        <dbReference type="EMBL" id="GAH66508.1"/>
    </source>
</evidence>
<sequence>EKAILEITGCNLRLRGEIEEGEEKPRPIRRDRLDRKDNHNSTKEVFEVFGGGKIINND</sequence>
<feature type="non-terminal residue" evidence="2">
    <location>
        <position position="1"/>
    </location>
</feature>
<name>X1J9T5_9ZZZZ</name>
<gene>
    <name evidence="2" type="ORF">S03H2_42953</name>
</gene>
<feature type="region of interest" description="Disordered" evidence="1">
    <location>
        <begin position="21"/>
        <end position="41"/>
    </location>
</feature>
<reference evidence="2" key="1">
    <citation type="journal article" date="2014" name="Front. Microbiol.">
        <title>High frequency of phylogenetically diverse reductive dehalogenase-homologous genes in deep subseafloor sedimentary metagenomes.</title>
        <authorList>
            <person name="Kawai M."/>
            <person name="Futagami T."/>
            <person name="Toyoda A."/>
            <person name="Takaki Y."/>
            <person name="Nishi S."/>
            <person name="Hori S."/>
            <person name="Arai W."/>
            <person name="Tsubouchi T."/>
            <person name="Morono Y."/>
            <person name="Uchiyama I."/>
            <person name="Ito T."/>
            <person name="Fujiyama A."/>
            <person name="Inagaki F."/>
            <person name="Takami H."/>
        </authorList>
    </citation>
    <scope>NUCLEOTIDE SEQUENCE</scope>
    <source>
        <strain evidence="2">Expedition CK06-06</strain>
    </source>
</reference>